<comment type="caution">
    <text evidence="1">The sequence shown here is derived from an EMBL/GenBank/DDBJ whole genome shotgun (WGS) entry which is preliminary data.</text>
</comment>
<dbReference type="Proteomes" id="UP001482620">
    <property type="component" value="Unassembled WGS sequence"/>
</dbReference>
<reference evidence="1 2" key="1">
    <citation type="submission" date="2021-06" db="EMBL/GenBank/DDBJ databases">
        <authorList>
            <person name="Palmer J.M."/>
        </authorList>
    </citation>
    <scope>NUCLEOTIDE SEQUENCE [LARGE SCALE GENOMIC DNA]</scope>
    <source>
        <strain evidence="2">if_2019</strain>
        <tissue evidence="1">Muscle</tissue>
    </source>
</reference>
<dbReference type="EMBL" id="JAHRIQ010109191">
    <property type="protein sequence ID" value="MEQ2257145.1"/>
    <property type="molecule type" value="Genomic_DNA"/>
</dbReference>
<gene>
    <name evidence="1" type="ORF">ILYODFUR_031570</name>
</gene>
<evidence type="ECO:0000313" key="1">
    <source>
        <dbReference type="EMBL" id="MEQ2257145.1"/>
    </source>
</evidence>
<organism evidence="1 2">
    <name type="scientific">Ilyodon furcidens</name>
    <name type="common">goldbreast splitfin</name>
    <dbReference type="NCBI Taxonomy" id="33524"/>
    <lineage>
        <taxon>Eukaryota</taxon>
        <taxon>Metazoa</taxon>
        <taxon>Chordata</taxon>
        <taxon>Craniata</taxon>
        <taxon>Vertebrata</taxon>
        <taxon>Euteleostomi</taxon>
        <taxon>Actinopterygii</taxon>
        <taxon>Neopterygii</taxon>
        <taxon>Teleostei</taxon>
        <taxon>Neoteleostei</taxon>
        <taxon>Acanthomorphata</taxon>
        <taxon>Ovalentaria</taxon>
        <taxon>Atherinomorphae</taxon>
        <taxon>Cyprinodontiformes</taxon>
        <taxon>Goodeidae</taxon>
        <taxon>Ilyodon</taxon>
    </lineage>
</organism>
<name>A0ABV0VIS3_9TELE</name>
<proteinExistence type="predicted"/>
<keyword evidence="2" id="KW-1185">Reference proteome</keyword>
<accession>A0ABV0VIS3</accession>
<sequence>MPSQHCFFFVFVCNSCMNKKKNGVSHCAWSAVHICQYIPLEFCQGFHLKCKSPPCPPDKRRTDTAAADIVLQKIVFFLSRQTKEESRHPYEHAIKTVMMDLIHNKYI</sequence>
<protein>
    <submittedName>
        <fullName evidence="1">Uncharacterized protein</fullName>
    </submittedName>
</protein>
<evidence type="ECO:0000313" key="2">
    <source>
        <dbReference type="Proteomes" id="UP001482620"/>
    </source>
</evidence>